<evidence type="ECO:0000256" key="2">
    <source>
        <dbReference type="ARBA" id="ARBA00022692"/>
    </source>
</evidence>
<keyword evidence="2" id="KW-0812">Transmembrane</keyword>
<evidence type="ECO:0000256" key="1">
    <source>
        <dbReference type="ARBA" id="ARBA00004167"/>
    </source>
</evidence>
<feature type="signal peptide" evidence="5">
    <location>
        <begin position="1"/>
        <end position="19"/>
    </location>
</feature>
<evidence type="ECO:0000256" key="3">
    <source>
        <dbReference type="ARBA" id="ARBA00022989"/>
    </source>
</evidence>
<dbReference type="AlphaFoldDB" id="A0A139LTE2"/>
<dbReference type="SUPFAM" id="SSF74653">
    <property type="entry name" value="TolA/TonB C-terminal domain"/>
    <property type="match status" value="1"/>
</dbReference>
<dbReference type="InterPro" id="IPR037682">
    <property type="entry name" value="TonB_C"/>
</dbReference>
<dbReference type="RefSeq" id="WP_082787986.1">
    <property type="nucleotide sequence ID" value="NZ_KQ968678.1"/>
</dbReference>
<dbReference type="NCBIfam" id="TIGR01352">
    <property type="entry name" value="tonB_Cterm"/>
    <property type="match status" value="1"/>
</dbReference>
<keyword evidence="3" id="KW-1133">Transmembrane helix</keyword>
<name>A0A139LTE2_9BACE</name>
<dbReference type="Pfam" id="PF08238">
    <property type="entry name" value="Sel1"/>
    <property type="match status" value="6"/>
</dbReference>
<reference evidence="7 8" key="1">
    <citation type="submission" date="2016-02" db="EMBL/GenBank/DDBJ databases">
        <authorList>
            <person name="Wen L."/>
            <person name="He K."/>
            <person name="Yang H."/>
        </authorList>
    </citation>
    <scope>NUCLEOTIDE SEQUENCE [LARGE SCALE GENOMIC DNA]</scope>
    <source>
        <strain evidence="7 8">KLE1704</strain>
    </source>
</reference>
<dbReference type="GO" id="GO:0036503">
    <property type="term" value="P:ERAD pathway"/>
    <property type="evidence" value="ECO:0007669"/>
    <property type="project" value="TreeGrafter"/>
</dbReference>
<dbReference type="PATRIC" id="fig|329854.7.peg.566"/>
<sequence>MKNRLLLYLLLCVSITAVAQNDYDTEKGIELFKQENYSSAVPYLQKAAKAGSMPALNFLGYMYAHGLGVDQDAQVAINLYKKGVDKNDAPCIMSLGELYEEGIGVVKNPKTAYSYYKTAAAMEYGGGEFKVSLCKKVGFGTEQNLKEAFQYAEKAANHGWRYEHLADMYYEGCGTKVSYDKAYEWYTKTDCQYSDEARLRIAIMLGTGQGVIQNPTKALEILNGLKKEGSAVERLDEWFDKITIISDYMREDARLAAEWREREANKITTPVFEKAVNQYIRNYPQPARPAIESAGRGEVVIACTVNSSGFVKNARIKYRVLQRLDNAALDLVKNMPRLIPGTRGGKPADIDIEIGVSFFPTKVKITKCYR</sequence>
<keyword evidence="5" id="KW-0732">Signal</keyword>
<dbReference type="Proteomes" id="UP000070319">
    <property type="component" value="Unassembled WGS sequence"/>
</dbReference>
<proteinExistence type="predicted"/>
<gene>
    <name evidence="7" type="ORF">HMPREF2531_00563</name>
</gene>
<dbReference type="GO" id="GO:0016020">
    <property type="term" value="C:membrane"/>
    <property type="evidence" value="ECO:0007669"/>
    <property type="project" value="UniProtKB-SubCell"/>
</dbReference>
<dbReference type="EMBL" id="LTDF01000043">
    <property type="protein sequence ID" value="KXT54643.1"/>
    <property type="molecule type" value="Genomic_DNA"/>
</dbReference>
<dbReference type="Gene3D" id="1.25.40.10">
    <property type="entry name" value="Tetratricopeptide repeat domain"/>
    <property type="match status" value="2"/>
</dbReference>
<comment type="subcellular location">
    <subcellularLocation>
        <location evidence="1">Membrane</location>
        <topology evidence="1">Single-pass membrane protein</topology>
    </subcellularLocation>
</comment>
<evidence type="ECO:0000313" key="8">
    <source>
        <dbReference type="Proteomes" id="UP000070319"/>
    </source>
</evidence>
<dbReference type="InterPro" id="IPR006260">
    <property type="entry name" value="TonB/TolA_C"/>
</dbReference>
<evidence type="ECO:0000256" key="5">
    <source>
        <dbReference type="SAM" id="SignalP"/>
    </source>
</evidence>
<dbReference type="Pfam" id="PF03544">
    <property type="entry name" value="TonB_C"/>
    <property type="match status" value="1"/>
</dbReference>
<dbReference type="InterPro" id="IPR011990">
    <property type="entry name" value="TPR-like_helical_dom_sf"/>
</dbReference>
<dbReference type="GO" id="GO:0055085">
    <property type="term" value="P:transmembrane transport"/>
    <property type="evidence" value="ECO:0007669"/>
    <property type="project" value="InterPro"/>
</dbReference>
<dbReference type="InterPro" id="IPR006597">
    <property type="entry name" value="Sel1-like"/>
</dbReference>
<dbReference type="PANTHER" id="PTHR11102">
    <property type="entry name" value="SEL-1-LIKE PROTEIN"/>
    <property type="match status" value="1"/>
</dbReference>
<dbReference type="Gene3D" id="3.30.1150.10">
    <property type="match status" value="1"/>
</dbReference>
<dbReference type="SMART" id="SM00671">
    <property type="entry name" value="SEL1"/>
    <property type="match status" value="6"/>
</dbReference>
<feature type="domain" description="TonB C-terminal" evidence="6">
    <location>
        <begin position="290"/>
        <end position="358"/>
    </location>
</feature>
<protein>
    <submittedName>
        <fullName evidence="7">TonB family domain protein</fullName>
    </submittedName>
</protein>
<comment type="caution">
    <text evidence="7">The sequence shown here is derived from an EMBL/GenBank/DDBJ whole genome shotgun (WGS) entry which is preliminary data.</text>
</comment>
<organism evidence="7">
    <name type="scientific">Bacteroides intestinalis</name>
    <dbReference type="NCBI Taxonomy" id="329854"/>
    <lineage>
        <taxon>Bacteria</taxon>
        <taxon>Pseudomonadati</taxon>
        <taxon>Bacteroidota</taxon>
        <taxon>Bacteroidia</taxon>
        <taxon>Bacteroidales</taxon>
        <taxon>Bacteroidaceae</taxon>
        <taxon>Bacteroides</taxon>
    </lineage>
</organism>
<evidence type="ECO:0000256" key="4">
    <source>
        <dbReference type="ARBA" id="ARBA00023136"/>
    </source>
</evidence>
<dbReference type="PANTHER" id="PTHR11102:SF147">
    <property type="entry name" value="SEL1L ADAPTOR SUBUNIT OF ERAD E3 UBIQUITIN LIGASE"/>
    <property type="match status" value="1"/>
</dbReference>
<feature type="chain" id="PRO_5007487547" evidence="5">
    <location>
        <begin position="20"/>
        <end position="370"/>
    </location>
</feature>
<dbReference type="InterPro" id="IPR050767">
    <property type="entry name" value="Sel1_AlgK"/>
</dbReference>
<evidence type="ECO:0000259" key="6">
    <source>
        <dbReference type="Pfam" id="PF03544"/>
    </source>
</evidence>
<dbReference type="SUPFAM" id="SSF81901">
    <property type="entry name" value="HCP-like"/>
    <property type="match status" value="1"/>
</dbReference>
<accession>A0A139LTE2</accession>
<evidence type="ECO:0000313" key="7">
    <source>
        <dbReference type="EMBL" id="KXT54643.1"/>
    </source>
</evidence>
<keyword evidence="4" id="KW-0472">Membrane</keyword>